<dbReference type="InterPro" id="IPR029063">
    <property type="entry name" value="SAM-dependent_MTases_sf"/>
</dbReference>
<dbReference type="SUPFAM" id="SSF53335">
    <property type="entry name" value="S-adenosyl-L-methionine-dependent methyltransferases"/>
    <property type="match status" value="1"/>
</dbReference>
<dbReference type="PANTHER" id="PTHR43619">
    <property type="entry name" value="S-ADENOSYL-L-METHIONINE-DEPENDENT METHYLTRANSFERASE YKTD-RELATED"/>
    <property type="match status" value="1"/>
</dbReference>
<dbReference type="Pfam" id="PF04072">
    <property type="entry name" value="LCM"/>
    <property type="match status" value="1"/>
</dbReference>
<reference evidence="7 8" key="1">
    <citation type="submission" date="2015-10" db="EMBL/GenBank/DDBJ databases">
        <title>Mycobacterium gordonae draft genome assembly.</title>
        <authorList>
            <person name="Ustinova V."/>
            <person name="Smirnova T."/>
            <person name="Blagodatskikh K."/>
            <person name="Varlamov D."/>
            <person name="Larionova E."/>
            <person name="Chernousova L."/>
        </authorList>
    </citation>
    <scope>NUCLEOTIDE SEQUENCE [LARGE SCALE GENOMIC DNA]</scope>
    <source>
        <strain evidence="7 8">CTRI 14-8773</strain>
    </source>
</reference>
<dbReference type="GO" id="GO:0008168">
    <property type="term" value="F:methyltransferase activity"/>
    <property type="evidence" value="ECO:0007669"/>
    <property type="project" value="UniProtKB-UniRule"/>
</dbReference>
<keyword evidence="4 7" id="KW-0808">Transferase</keyword>
<gene>
    <name evidence="7" type="ORF">AO501_04585</name>
</gene>
<sequence>MARADDDSWDLANSVGATATMVAAARAAASRRHNIVVNDPFAEPLVRAVGVELFARLAAGELDDVDAEGNLGFPRMIDTFAARAKYFDDYFAEAGSMGVQQFVILASGLDCRPYRLPWPGRSRVFEIDQPEVIEFKTSTLRALGVTADVEHRTVGIDLRDDWPAALLAAGFDTDQPTAWLAEGLLIGFLPQEAEVRLLDNVIGLSDSGSWLAADYGQVAGRSAADQQQAQRMTDSWRGLGLDMDIAELTYPGEHTDVAAHLWANRWNTITSDLAELFSAAGLAPLGEAGVSGPAQSIGFVRASSG</sequence>
<dbReference type="PANTHER" id="PTHR43619:SF2">
    <property type="entry name" value="S-ADENOSYL-L-METHIONINE-DEPENDENT METHYLTRANSFERASES SUPERFAMILY PROTEIN"/>
    <property type="match status" value="1"/>
</dbReference>
<dbReference type="InterPro" id="IPR007213">
    <property type="entry name" value="Ppm1/Ppm2/Tcmp"/>
</dbReference>
<dbReference type="EMBL" id="LKTM01000363">
    <property type="protein sequence ID" value="KQH75895.1"/>
    <property type="molecule type" value="Genomic_DNA"/>
</dbReference>
<dbReference type="InterPro" id="IPR011610">
    <property type="entry name" value="SAM_mthyl_Trfase_ML2640-like"/>
</dbReference>
<evidence type="ECO:0000256" key="5">
    <source>
        <dbReference type="ARBA" id="ARBA00022691"/>
    </source>
</evidence>
<comment type="similarity">
    <text evidence="2 6">Belongs to the UPF0677 family.</text>
</comment>
<name>A0A0Q2M7N8_MYCGO</name>
<evidence type="ECO:0000256" key="6">
    <source>
        <dbReference type="RuleBase" id="RU362030"/>
    </source>
</evidence>
<dbReference type="OrthoDB" id="9806164at2"/>
<dbReference type="STRING" id="1778.A9W97_25815"/>
<dbReference type="GO" id="GO:0032259">
    <property type="term" value="P:methylation"/>
    <property type="evidence" value="ECO:0007669"/>
    <property type="project" value="UniProtKB-KW"/>
</dbReference>
<evidence type="ECO:0000256" key="2">
    <source>
        <dbReference type="ARBA" id="ARBA00008138"/>
    </source>
</evidence>
<evidence type="ECO:0000313" key="8">
    <source>
        <dbReference type="Proteomes" id="UP000051677"/>
    </source>
</evidence>
<keyword evidence="5 6" id="KW-0949">S-adenosyl-L-methionine</keyword>
<accession>A0A0Q2M7N8</accession>
<keyword evidence="3 6" id="KW-0489">Methyltransferase</keyword>
<organism evidence="7 8">
    <name type="scientific">Mycobacterium gordonae</name>
    <dbReference type="NCBI Taxonomy" id="1778"/>
    <lineage>
        <taxon>Bacteria</taxon>
        <taxon>Bacillati</taxon>
        <taxon>Actinomycetota</taxon>
        <taxon>Actinomycetes</taxon>
        <taxon>Mycobacteriales</taxon>
        <taxon>Mycobacteriaceae</taxon>
        <taxon>Mycobacterium</taxon>
    </lineage>
</organism>
<evidence type="ECO:0000256" key="4">
    <source>
        <dbReference type="ARBA" id="ARBA00022679"/>
    </source>
</evidence>
<dbReference type="EC" id="2.1.1.-" evidence="6"/>
<comment type="caution">
    <text evidence="7">The sequence shown here is derived from an EMBL/GenBank/DDBJ whole genome shotgun (WGS) entry which is preliminary data.</text>
</comment>
<dbReference type="RefSeq" id="WP_055581152.1">
    <property type="nucleotide sequence ID" value="NZ_LKTM01000363.1"/>
</dbReference>
<dbReference type="Gene3D" id="3.40.50.150">
    <property type="entry name" value="Vaccinia Virus protein VP39"/>
    <property type="match status" value="1"/>
</dbReference>
<evidence type="ECO:0000313" key="7">
    <source>
        <dbReference type="EMBL" id="KQH75895.1"/>
    </source>
</evidence>
<comment type="function">
    <text evidence="1 6">Exhibits S-adenosyl-L-methionine-dependent methyltransferase activity.</text>
</comment>
<dbReference type="NCBIfam" id="TIGR00027">
    <property type="entry name" value="mthyl_TIGR00027"/>
    <property type="match status" value="1"/>
</dbReference>
<proteinExistence type="inferred from homology"/>
<evidence type="ECO:0000256" key="3">
    <source>
        <dbReference type="ARBA" id="ARBA00022603"/>
    </source>
</evidence>
<dbReference type="Proteomes" id="UP000051677">
    <property type="component" value="Unassembled WGS sequence"/>
</dbReference>
<dbReference type="AlphaFoldDB" id="A0A0Q2M7N8"/>
<evidence type="ECO:0000256" key="1">
    <source>
        <dbReference type="ARBA" id="ARBA00003907"/>
    </source>
</evidence>
<protein>
    <recommendedName>
        <fullName evidence="6">S-adenosyl-L-methionine-dependent methyltransferase</fullName>
        <ecNumber evidence="6">2.1.1.-</ecNumber>
    </recommendedName>
</protein>